<accession>A0A974S5M2</accession>
<keyword evidence="3" id="KW-1185">Reference proteome</keyword>
<dbReference type="Gene3D" id="3.40.50.2000">
    <property type="entry name" value="Glycogen Phosphorylase B"/>
    <property type="match status" value="1"/>
</dbReference>
<dbReference type="KEGG" id="sari:H5J25_04885"/>
<evidence type="ECO:0000313" key="2">
    <source>
        <dbReference type="EMBL" id="QQV78837.1"/>
    </source>
</evidence>
<protein>
    <submittedName>
        <fullName evidence="2">Glycosyltransferase</fullName>
    </submittedName>
</protein>
<feature type="domain" description="Glycosyl transferase family 1" evidence="1">
    <location>
        <begin position="231"/>
        <end position="384"/>
    </location>
</feature>
<proteinExistence type="predicted"/>
<dbReference type="AlphaFoldDB" id="A0A974S5M2"/>
<dbReference type="Proteomes" id="UP000595894">
    <property type="component" value="Chromosome"/>
</dbReference>
<dbReference type="SUPFAM" id="SSF53756">
    <property type="entry name" value="UDP-Glycosyltransferase/glycogen phosphorylase"/>
    <property type="match status" value="1"/>
</dbReference>
<name>A0A974S5M2_9SPHN</name>
<gene>
    <name evidence="2" type="ORF">H5J25_04885</name>
</gene>
<sequence>MVVTNNPETILIVLPVPLYSVDGTLFYDTQACNGLRLWLENFDRVILCNPVLTASTPPESTRDIVAMFKDANLDLRPLPTAWTPVEFARKLPATRALLRTLIRQATHLQFAIGGLWGDWGAVAAILAANDGRKAAIWTDRVESNVMRFQAAEYSGARRAYRTVTAWLASRLEHYVIRRSSMGLFHGMDTYRAYAPSSRSAHLVHNIHLGPEARISADDLAAKMARGPDRTVRIVYAGRVHRDKGVSDWIDTLALLADRKIPIEATWYGDGPELAFARDKVRDLALESAIRFVGSVNDRDTLMRAFRDADIFLFCHKTLESPRCLIEALLSGTPIVGYDSPYPRDLIQAHGGGVLVAGEPVALADAVTGIIEQPRRLAELAEAAARDGHPLIDEEVFRHRSDLIKSLLAPSVAAA</sequence>
<reference evidence="3" key="1">
    <citation type="submission" date="2020-09" db="EMBL/GenBank/DDBJ databases">
        <title>Sphingomonas sp., a new species isolated from pork steak.</title>
        <authorList>
            <person name="Heidler von Heilborn D."/>
        </authorList>
    </citation>
    <scope>NUCLEOTIDE SEQUENCE [LARGE SCALE GENOMIC DNA]</scope>
</reference>
<dbReference type="Pfam" id="PF00534">
    <property type="entry name" value="Glycos_transf_1"/>
    <property type="match status" value="1"/>
</dbReference>
<dbReference type="PANTHER" id="PTHR12526">
    <property type="entry name" value="GLYCOSYLTRANSFERASE"/>
    <property type="match status" value="1"/>
</dbReference>
<dbReference type="InterPro" id="IPR001296">
    <property type="entry name" value="Glyco_trans_1"/>
</dbReference>
<organism evidence="2 3">
    <name type="scientific">Sphingomonas aliaeris</name>
    <dbReference type="NCBI Taxonomy" id="2759526"/>
    <lineage>
        <taxon>Bacteria</taxon>
        <taxon>Pseudomonadati</taxon>
        <taxon>Pseudomonadota</taxon>
        <taxon>Alphaproteobacteria</taxon>
        <taxon>Sphingomonadales</taxon>
        <taxon>Sphingomonadaceae</taxon>
        <taxon>Sphingomonas</taxon>
    </lineage>
</organism>
<evidence type="ECO:0000259" key="1">
    <source>
        <dbReference type="Pfam" id="PF00534"/>
    </source>
</evidence>
<dbReference type="EMBL" id="CP061035">
    <property type="protein sequence ID" value="QQV78837.1"/>
    <property type="molecule type" value="Genomic_DNA"/>
</dbReference>
<evidence type="ECO:0000313" key="3">
    <source>
        <dbReference type="Proteomes" id="UP000595894"/>
    </source>
</evidence>
<dbReference type="GO" id="GO:0016757">
    <property type="term" value="F:glycosyltransferase activity"/>
    <property type="evidence" value="ECO:0007669"/>
    <property type="project" value="InterPro"/>
</dbReference>